<feature type="domain" description="Acyl-CoA dehydrogenase/oxidase C-terminal" evidence="11">
    <location>
        <begin position="228"/>
        <end position="376"/>
    </location>
</feature>
<dbReference type="STRING" id="272943.RSP_3182"/>
<name>Q3IXD7_CERS4</name>
<dbReference type="KEGG" id="rsp:RSP_3182"/>
<dbReference type="PANTHER" id="PTHR43884:SF12">
    <property type="entry name" value="ISOVALERYL-COA DEHYDROGENASE, MITOCHONDRIAL-RELATED"/>
    <property type="match status" value="1"/>
</dbReference>
<dbReference type="Gene3D" id="1.20.140.10">
    <property type="entry name" value="Butyryl-CoA Dehydrogenase, subunit A, domain 3"/>
    <property type="match status" value="1"/>
</dbReference>
<dbReference type="Pfam" id="PF02771">
    <property type="entry name" value="Acyl-CoA_dh_N"/>
    <property type="match status" value="1"/>
</dbReference>
<dbReference type="InterPro" id="IPR013786">
    <property type="entry name" value="AcylCoA_DH/ox_N"/>
</dbReference>
<dbReference type="SUPFAM" id="SSF56645">
    <property type="entry name" value="Acyl-CoA dehydrogenase NM domain-like"/>
    <property type="match status" value="1"/>
</dbReference>
<keyword evidence="3 10" id="KW-0285">Flavoprotein</keyword>
<evidence type="ECO:0000256" key="6">
    <source>
        <dbReference type="ARBA" id="ARBA00052938"/>
    </source>
</evidence>
<dbReference type="SUPFAM" id="SSF47203">
    <property type="entry name" value="Acyl-CoA dehydrogenase C-terminal domain-like"/>
    <property type="match status" value="1"/>
</dbReference>
<dbReference type="Pfam" id="PF00441">
    <property type="entry name" value="Acyl-CoA_dh_1"/>
    <property type="match status" value="1"/>
</dbReference>
<evidence type="ECO:0000256" key="8">
    <source>
        <dbReference type="ARBA" id="ARBA00068311"/>
    </source>
</evidence>
<keyword evidence="4 10" id="KW-0274">FAD</keyword>
<sequence>MSVLTDEQRLVQEMARTFAREVLAPGAAARAKAKAIEPAVLAQMGELGFFGMTVPEEMGGVGADYMSYALALIEIAAGDGAVSTVMSVHNAPFNAILQRFASPAQRERVLRPAAQGAFIGAFALTEAHAGSDASALRSRARRAGGDYVIDGEKVFITSGRLAGWAILFARMEGSTGKEGITCFLTPTDTPGYEVVKVEDKLGQEASDTCALRFDSLRVPEALRIGAEGEGYRIALSSLETGRIGIAAQSVGMAQAALEAAVAYARERTSFGRPLIEHQAVGFRLAEAKTRLEAARQMVLHAARMKDAGQPCLTEAAMAKLFASEAAERIVSDAIQTFGGYGYSRDFPVERIYRDVRVCQIYEGTSDIQKMLILRGMA</sequence>
<proteinExistence type="inferred from homology"/>
<evidence type="ECO:0000256" key="1">
    <source>
        <dbReference type="ARBA" id="ARBA00001974"/>
    </source>
</evidence>
<dbReference type="PATRIC" id="fig|272943.9.peg.3611"/>
<dbReference type="EMBL" id="CP000144">
    <property type="protein sequence ID" value="ABA80797.1"/>
    <property type="molecule type" value="Genomic_DNA"/>
</dbReference>
<dbReference type="AlphaFoldDB" id="Q3IXD7"/>
<dbReference type="InterPro" id="IPR009075">
    <property type="entry name" value="AcylCo_DH/oxidase_C"/>
</dbReference>
<evidence type="ECO:0000313" key="15">
    <source>
        <dbReference type="Proteomes" id="UP000002703"/>
    </source>
</evidence>
<dbReference type="FunFam" id="1.10.540.10:FF:000002">
    <property type="entry name" value="Acyl-CoA dehydrogenase FadE19"/>
    <property type="match status" value="1"/>
</dbReference>
<comment type="similarity">
    <text evidence="2 10">Belongs to the acyl-CoA dehydrogenase family.</text>
</comment>
<dbReference type="EnsemblBacteria" id="ABA80797">
    <property type="protein sequence ID" value="ABA80797"/>
    <property type="gene ID" value="RSP_3182"/>
</dbReference>
<gene>
    <name evidence="14" type="ORF">RSP_3182</name>
</gene>
<dbReference type="InterPro" id="IPR046373">
    <property type="entry name" value="Acyl-CoA_Oxase/DH_mid-dom_sf"/>
</dbReference>
<evidence type="ECO:0000256" key="10">
    <source>
        <dbReference type="RuleBase" id="RU362125"/>
    </source>
</evidence>
<dbReference type="GO" id="GO:0003995">
    <property type="term" value="F:acyl-CoA dehydrogenase activity"/>
    <property type="evidence" value="ECO:0007669"/>
    <property type="project" value="InterPro"/>
</dbReference>
<dbReference type="FunFam" id="1.20.140.10:FF:000004">
    <property type="entry name" value="Acyl-CoA dehydrogenase FadE25"/>
    <property type="match status" value="1"/>
</dbReference>
<evidence type="ECO:0000259" key="11">
    <source>
        <dbReference type="Pfam" id="PF00441"/>
    </source>
</evidence>
<evidence type="ECO:0000256" key="5">
    <source>
        <dbReference type="ARBA" id="ARBA00023002"/>
    </source>
</evidence>
<keyword evidence="5 10" id="KW-0560">Oxidoreductase</keyword>
<dbReference type="Gene3D" id="2.40.110.10">
    <property type="entry name" value="Butyryl-CoA Dehydrogenase, subunit A, domain 2"/>
    <property type="match status" value="1"/>
</dbReference>
<dbReference type="Pfam" id="PF02770">
    <property type="entry name" value="Acyl-CoA_dh_M"/>
    <property type="match status" value="1"/>
</dbReference>
<evidence type="ECO:0000259" key="12">
    <source>
        <dbReference type="Pfam" id="PF02770"/>
    </source>
</evidence>
<dbReference type="SMR" id="Q3IXD7"/>
<dbReference type="PIRSF" id="PIRSF016578">
    <property type="entry name" value="HsaA"/>
    <property type="match status" value="1"/>
</dbReference>
<feature type="domain" description="Acyl-CoA dehydrogenase/oxidase N-terminal" evidence="13">
    <location>
        <begin position="5"/>
        <end position="116"/>
    </location>
</feature>
<evidence type="ECO:0000259" key="13">
    <source>
        <dbReference type="Pfam" id="PF02771"/>
    </source>
</evidence>
<dbReference type="PROSITE" id="PS00073">
    <property type="entry name" value="ACYL_COA_DH_2"/>
    <property type="match status" value="1"/>
</dbReference>
<evidence type="ECO:0000256" key="3">
    <source>
        <dbReference type="ARBA" id="ARBA00022630"/>
    </source>
</evidence>
<dbReference type="PANTHER" id="PTHR43884">
    <property type="entry name" value="ACYL-COA DEHYDROGENASE"/>
    <property type="match status" value="1"/>
</dbReference>
<keyword evidence="15" id="KW-1185">Reference proteome</keyword>
<dbReference type="PROSITE" id="PS00072">
    <property type="entry name" value="ACYL_COA_DH_1"/>
    <property type="match status" value="1"/>
</dbReference>
<evidence type="ECO:0000256" key="4">
    <source>
        <dbReference type="ARBA" id="ARBA00022827"/>
    </source>
</evidence>
<evidence type="ECO:0000256" key="7">
    <source>
        <dbReference type="ARBA" id="ARBA00066461"/>
    </source>
</evidence>
<dbReference type="InterPro" id="IPR037069">
    <property type="entry name" value="AcylCoA_DH/ox_N_sf"/>
</dbReference>
<protein>
    <recommendedName>
        <fullName evidence="8">3-sulfinopropanoyl-CoA desulfinase</fullName>
        <ecNumber evidence="7">3.13.1.4</ecNumber>
    </recommendedName>
    <alternativeName>
        <fullName evidence="9">3-sulfinopropionyl coenzyme A desulfinase</fullName>
    </alternativeName>
</protein>
<dbReference type="Gene3D" id="1.10.540.10">
    <property type="entry name" value="Acyl-CoA dehydrogenase/oxidase, N-terminal domain"/>
    <property type="match status" value="1"/>
</dbReference>
<comment type="cofactor">
    <cofactor evidence="1 10">
        <name>FAD</name>
        <dbReference type="ChEBI" id="CHEBI:57692"/>
    </cofactor>
</comment>
<evidence type="ECO:0000256" key="2">
    <source>
        <dbReference type="ARBA" id="ARBA00009347"/>
    </source>
</evidence>
<evidence type="ECO:0000256" key="9">
    <source>
        <dbReference type="ARBA" id="ARBA00075603"/>
    </source>
</evidence>
<organism evidence="14 15">
    <name type="scientific">Cereibacter sphaeroides (strain ATCC 17023 / DSM 158 / JCM 6121 / CCUG 31486 / LMG 2827 / NBRC 12203 / NCIMB 8253 / ATH 2.4.1.)</name>
    <name type="common">Rhodobacter sphaeroides</name>
    <dbReference type="NCBI Taxonomy" id="272943"/>
    <lineage>
        <taxon>Bacteria</taxon>
        <taxon>Pseudomonadati</taxon>
        <taxon>Pseudomonadota</taxon>
        <taxon>Alphaproteobacteria</taxon>
        <taxon>Rhodobacterales</taxon>
        <taxon>Paracoccaceae</taxon>
        <taxon>Cereibacter</taxon>
    </lineage>
</organism>
<dbReference type="PhylomeDB" id="Q3IXD7"/>
<dbReference type="EC" id="3.13.1.4" evidence="7"/>
<accession>Q3IXD7</accession>
<feature type="domain" description="Acyl-CoA oxidase/dehydrogenase middle" evidence="12">
    <location>
        <begin position="121"/>
        <end position="215"/>
    </location>
</feature>
<dbReference type="InterPro" id="IPR006091">
    <property type="entry name" value="Acyl-CoA_Oxase/DH_mid-dom"/>
</dbReference>
<dbReference type="eggNOG" id="COG1960">
    <property type="taxonomic scope" value="Bacteria"/>
</dbReference>
<dbReference type="FunFam" id="2.40.110.10:FF:000002">
    <property type="entry name" value="Acyl-CoA dehydrogenase fadE12"/>
    <property type="match status" value="1"/>
</dbReference>
<dbReference type="GO" id="GO:0050660">
    <property type="term" value="F:flavin adenine dinucleotide binding"/>
    <property type="evidence" value="ECO:0007669"/>
    <property type="project" value="InterPro"/>
</dbReference>
<comment type="catalytic activity">
    <reaction evidence="6">
        <text>3-sulfinopropanoyl-CoA + H2O = propanoyl-CoA + sulfite + H(+)</text>
        <dbReference type="Rhea" id="RHEA:41624"/>
        <dbReference type="ChEBI" id="CHEBI:15377"/>
        <dbReference type="ChEBI" id="CHEBI:15378"/>
        <dbReference type="ChEBI" id="CHEBI:17359"/>
        <dbReference type="ChEBI" id="CHEBI:57392"/>
        <dbReference type="ChEBI" id="CHEBI:78349"/>
        <dbReference type="EC" id="3.13.1.4"/>
    </reaction>
    <physiologicalReaction direction="left-to-right" evidence="6">
        <dbReference type="Rhea" id="RHEA:41625"/>
    </physiologicalReaction>
</comment>
<dbReference type="RefSeq" id="WP_011339109.1">
    <property type="nucleotide sequence ID" value="NC_007494.2"/>
</dbReference>
<dbReference type="InterPro" id="IPR036250">
    <property type="entry name" value="AcylCo_DH-like_C"/>
</dbReference>
<dbReference type="GeneID" id="3721473"/>
<dbReference type="InterPro" id="IPR009100">
    <property type="entry name" value="AcylCoA_DH/oxidase_NM_dom_sf"/>
</dbReference>
<reference evidence="15" key="1">
    <citation type="submission" date="2005-09" db="EMBL/GenBank/DDBJ databases">
        <title>Complete sequence of chromosome 2 of Rhodobacter sphaeroides 2.4.1.</title>
        <authorList>
            <person name="Copeland A."/>
            <person name="Lucas S."/>
            <person name="Lapidus A."/>
            <person name="Barry K."/>
            <person name="Detter J.C."/>
            <person name="Glavina T."/>
            <person name="Hammon N."/>
            <person name="Israni S."/>
            <person name="Pitluck S."/>
            <person name="Richardson P."/>
            <person name="Mackenzie C."/>
            <person name="Choudhary M."/>
            <person name="Larimer F."/>
            <person name="Hauser L.J."/>
            <person name="Land M."/>
            <person name="Donohue T.J."/>
            <person name="Kaplan S."/>
        </authorList>
    </citation>
    <scope>NUCLEOTIDE SEQUENCE [LARGE SCALE GENOMIC DNA]</scope>
    <source>
        <strain evidence="15">ATCC 17023 / DSM 158 / JCM 6121 / CCUG 31486 / LMG 2827 / NBRC 12203 / NCIMB 8253 / ATH 2.4.1.</strain>
    </source>
</reference>
<dbReference type="Proteomes" id="UP000002703">
    <property type="component" value="Chromosome 2"/>
</dbReference>
<dbReference type="OrthoDB" id="9775090at2"/>
<evidence type="ECO:0000313" key="14">
    <source>
        <dbReference type="EMBL" id="ABA80797.1"/>
    </source>
</evidence>
<dbReference type="InterPro" id="IPR006089">
    <property type="entry name" value="Acyl-CoA_DH_CS"/>
</dbReference>